<name>A0A2H3J3E9_WOLCO</name>
<gene>
    <name evidence="2" type="ORF">WOLCODRAFT_166963</name>
</gene>
<feature type="region of interest" description="Disordered" evidence="1">
    <location>
        <begin position="1"/>
        <end position="23"/>
    </location>
</feature>
<feature type="compositionally biased region" description="Basic residues" evidence="1">
    <location>
        <begin position="106"/>
        <end position="129"/>
    </location>
</feature>
<feature type="compositionally biased region" description="Basic residues" evidence="1">
    <location>
        <begin position="1"/>
        <end position="12"/>
    </location>
</feature>
<feature type="compositionally biased region" description="Basic and acidic residues" evidence="1">
    <location>
        <begin position="130"/>
        <end position="140"/>
    </location>
</feature>
<evidence type="ECO:0000313" key="2">
    <source>
        <dbReference type="EMBL" id="PCH36491.1"/>
    </source>
</evidence>
<feature type="compositionally biased region" description="Basic residues" evidence="1">
    <location>
        <begin position="84"/>
        <end position="94"/>
    </location>
</feature>
<feature type="compositionally biased region" description="Basic residues" evidence="1">
    <location>
        <begin position="191"/>
        <end position="206"/>
    </location>
</feature>
<feature type="compositionally biased region" description="Low complexity" evidence="1">
    <location>
        <begin position="13"/>
        <end position="22"/>
    </location>
</feature>
<dbReference type="AlphaFoldDB" id="A0A2H3J3E9"/>
<feature type="region of interest" description="Disordered" evidence="1">
    <location>
        <begin position="220"/>
        <end position="255"/>
    </location>
</feature>
<feature type="non-terminal residue" evidence="2">
    <location>
        <position position="1"/>
    </location>
</feature>
<proteinExistence type="predicted"/>
<keyword evidence="3" id="KW-1185">Reference proteome</keyword>
<feature type="region of interest" description="Disordered" evidence="1">
    <location>
        <begin position="176"/>
        <end position="206"/>
    </location>
</feature>
<evidence type="ECO:0000256" key="1">
    <source>
        <dbReference type="SAM" id="MobiDB-lite"/>
    </source>
</evidence>
<feature type="compositionally biased region" description="Basic residues" evidence="1">
    <location>
        <begin position="220"/>
        <end position="232"/>
    </location>
</feature>
<feature type="non-terminal residue" evidence="2">
    <location>
        <position position="305"/>
    </location>
</feature>
<dbReference type="EMBL" id="KB467876">
    <property type="protein sequence ID" value="PCH36491.1"/>
    <property type="molecule type" value="Genomic_DNA"/>
</dbReference>
<protein>
    <submittedName>
        <fullName evidence="2">Uncharacterized protein</fullName>
    </submittedName>
</protein>
<feature type="compositionally biased region" description="Basic and acidic residues" evidence="1">
    <location>
        <begin position="55"/>
        <end position="65"/>
    </location>
</feature>
<feature type="compositionally biased region" description="Basic and acidic residues" evidence="1">
    <location>
        <begin position="95"/>
        <end position="105"/>
    </location>
</feature>
<dbReference type="Proteomes" id="UP000218811">
    <property type="component" value="Unassembled WGS sequence"/>
</dbReference>
<sequence>VLPRRAHARARAQARAVGGPAAHVRDVPRARALAPAQRRRTQDAVCALFARAGARAREGEGERGRAGRQRGRGAAARVGAERRWRGRGHGRAAPRRAERPSDRAHGGRARRAGGRGLARRRARRAARARAPRDHVREPDAVGRCVRVPPQGGERPAERDAPLARAHVPVHALDGVDARADARRAPAPPRARAPRARARRAHPPPRAVHVRHGRLYCGRLARARRAPRARRPRAPAARRPPRRAQQRQLPRLDRGRDGVYRAQVSAHPRGGGQVWRAVREGHGVHPAADARDAREVVLGRGAPGCW</sequence>
<accession>A0A2H3J3E9</accession>
<evidence type="ECO:0000313" key="3">
    <source>
        <dbReference type="Proteomes" id="UP000218811"/>
    </source>
</evidence>
<organism evidence="2 3">
    <name type="scientific">Wolfiporia cocos (strain MD-104)</name>
    <name type="common">Brown rot fungus</name>
    <dbReference type="NCBI Taxonomy" id="742152"/>
    <lineage>
        <taxon>Eukaryota</taxon>
        <taxon>Fungi</taxon>
        <taxon>Dikarya</taxon>
        <taxon>Basidiomycota</taxon>
        <taxon>Agaricomycotina</taxon>
        <taxon>Agaricomycetes</taxon>
        <taxon>Polyporales</taxon>
        <taxon>Phaeolaceae</taxon>
        <taxon>Wolfiporia</taxon>
    </lineage>
</organism>
<reference evidence="2 3" key="1">
    <citation type="journal article" date="2012" name="Science">
        <title>The Paleozoic origin of enzymatic lignin decomposition reconstructed from 31 fungal genomes.</title>
        <authorList>
            <person name="Floudas D."/>
            <person name="Binder M."/>
            <person name="Riley R."/>
            <person name="Barry K."/>
            <person name="Blanchette R.A."/>
            <person name="Henrissat B."/>
            <person name="Martinez A.T."/>
            <person name="Otillar R."/>
            <person name="Spatafora J.W."/>
            <person name="Yadav J.S."/>
            <person name="Aerts A."/>
            <person name="Benoit I."/>
            <person name="Boyd A."/>
            <person name="Carlson A."/>
            <person name="Copeland A."/>
            <person name="Coutinho P.M."/>
            <person name="de Vries R.P."/>
            <person name="Ferreira P."/>
            <person name="Findley K."/>
            <person name="Foster B."/>
            <person name="Gaskell J."/>
            <person name="Glotzer D."/>
            <person name="Gorecki P."/>
            <person name="Heitman J."/>
            <person name="Hesse C."/>
            <person name="Hori C."/>
            <person name="Igarashi K."/>
            <person name="Jurgens J.A."/>
            <person name="Kallen N."/>
            <person name="Kersten P."/>
            <person name="Kohler A."/>
            <person name="Kuees U."/>
            <person name="Kumar T.K.A."/>
            <person name="Kuo A."/>
            <person name="LaButti K."/>
            <person name="Larrondo L.F."/>
            <person name="Lindquist E."/>
            <person name="Ling A."/>
            <person name="Lombard V."/>
            <person name="Lucas S."/>
            <person name="Lundell T."/>
            <person name="Martin R."/>
            <person name="McLaughlin D.J."/>
            <person name="Morgenstern I."/>
            <person name="Morin E."/>
            <person name="Murat C."/>
            <person name="Nagy L.G."/>
            <person name="Nolan M."/>
            <person name="Ohm R.A."/>
            <person name="Patyshakuliyeva A."/>
            <person name="Rokas A."/>
            <person name="Ruiz-Duenas F.J."/>
            <person name="Sabat G."/>
            <person name="Salamov A."/>
            <person name="Samejima M."/>
            <person name="Schmutz J."/>
            <person name="Slot J.C."/>
            <person name="St John F."/>
            <person name="Stenlid J."/>
            <person name="Sun H."/>
            <person name="Sun S."/>
            <person name="Syed K."/>
            <person name="Tsang A."/>
            <person name="Wiebenga A."/>
            <person name="Young D."/>
            <person name="Pisabarro A."/>
            <person name="Eastwood D.C."/>
            <person name="Martin F."/>
            <person name="Cullen D."/>
            <person name="Grigoriev I.V."/>
            <person name="Hibbett D.S."/>
        </authorList>
    </citation>
    <scope>NUCLEOTIDE SEQUENCE [LARGE SCALE GENOMIC DNA]</scope>
    <source>
        <strain evidence="2 3">MD-104</strain>
    </source>
</reference>
<feature type="region of interest" description="Disordered" evidence="1">
    <location>
        <begin position="55"/>
        <end position="161"/>
    </location>
</feature>